<dbReference type="PROSITE" id="PS50302">
    <property type="entry name" value="PUM"/>
    <property type="match status" value="6"/>
</dbReference>
<dbReference type="SMART" id="SM00025">
    <property type="entry name" value="Pumilio"/>
    <property type="match status" value="6"/>
</dbReference>
<comment type="caution">
    <text evidence="7">The sequence shown here is derived from an EMBL/GenBank/DDBJ whole genome shotgun (WGS) entry which is preliminary data.</text>
</comment>
<reference evidence="7" key="1">
    <citation type="submission" date="2020-10" db="EMBL/GenBank/DDBJ databases">
        <authorList>
            <person name="Kikuchi T."/>
        </authorList>
    </citation>
    <scope>NUCLEOTIDE SEQUENCE</scope>
    <source>
        <strain evidence="7">NKZ352</strain>
    </source>
</reference>
<dbReference type="GO" id="GO:0030154">
    <property type="term" value="P:cell differentiation"/>
    <property type="evidence" value="ECO:0007669"/>
    <property type="project" value="UniProtKB-KW"/>
</dbReference>
<name>A0A8S1HWI2_9PELO</name>
<feature type="repeat" description="Pumilio" evidence="4">
    <location>
        <begin position="373"/>
        <end position="408"/>
    </location>
</feature>
<dbReference type="PANTHER" id="PTHR12537:SF60">
    <property type="entry name" value="PUM-HD DOMAIN-CONTAINING PROTEIN"/>
    <property type="match status" value="1"/>
</dbReference>
<dbReference type="InterPro" id="IPR016024">
    <property type="entry name" value="ARM-type_fold"/>
</dbReference>
<organism evidence="7 8">
    <name type="scientific">Caenorhabditis auriculariae</name>
    <dbReference type="NCBI Taxonomy" id="2777116"/>
    <lineage>
        <taxon>Eukaryota</taxon>
        <taxon>Metazoa</taxon>
        <taxon>Ecdysozoa</taxon>
        <taxon>Nematoda</taxon>
        <taxon>Chromadorea</taxon>
        <taxon>Rhabditida</taxon>
        <taxon>Rhabditina</taxon>
        <taxon>Rhabditomorpha</taxon>
        <taxon>Rhabditoidea</taxon>
        <taxon>Rhabditidae</taxon>
        <taxon>Peloderinae</taxon>
        <taxon>Caenorhabditis</taxon>
    </lineage>
</organism>
<feature type="repeat" description="Pumilio" evidence="4">
    <location>
        <begin position="223"/>
        <end position="261"/>
    </location>
</feature>
<evidence type="ECO:0000256" key="3">
    <source>
        <dbReference type="ARBA" id="ARBA00022782"/>
    </source>
</evidence>
<dbReference type="InterPro" id="IPR001313">
    <property type="entry name" value="Pumilio_RNA-bd_rpt"/>
</dbReference>
<feature type="repeat" description="Pumilio" evidence="4">
    <location>
        <begin position="281"/>
        <end position="316"/>
    </location>
</feature>
<dbReference type="Pfam" id="PF00806">
    <property type="entry name" value="PUF"/>
    <property type="match status" value="6"/>
</dbReference>
<keyword evidence="2" id="KW-0677">Repeat</keyword>
<feature type="repeat" description="Pumilio" evidence="4">
    <location>
        <begin position="187"/>
        <end position="222"/>
    </location>
</feature>
<dbReference type="GO" id="GO:0005634">
    <property type="term" value="C:nucleus"/>
    <property type="evidence" value="ECO:0007669"/>
    <property type="project" value="TreeGrafter"/>
</dbReference>
<dbReference type="AlphaFoldDB" id="A0A8S1HWI2"/>
<keyword evidence="1" id="KW-0217">Developmental protein</keyword>
<feature type="repeat" description="Pumilio" evidence="4">
    <location>
        <begin position="317"/>
        <end position="356"/>
    </location>
</feature>
<dbReference type="PROSITE" id="PS50303">
    <property type="entry name" value="PUM_HD"/>
    <property type="match status" value="1"/>
</dbReference>
<dbReference type="InterPro" id="IPR033133">
    <property type="entry name" value="PUM-HD"/>
</dbReference>
<protein>
    <recommendedName>
        <fullName evidence="6">PUM-HD domain-containing protein</fullName>
    </recommendedName>
</protein>
<dbReference type="Gene3D" id="1.25.10.10">
    <property type="entry name" value="Leucine-rich Repeat Variant"/>
    <property type="match status" value="1"/>
</dbReference>
<evidence type="ECO:0000313" key="8">
    <source>
        <dbReference type="Proteomes" id="UP000835052"/>
    </source>
</evidence>
<sequence>IDSYLSRGGRVIGGSSEGHAFGTPPSRNAVGWLPPNSPIYPAVVPMFSNPSFPEMKPQVFSFSPPAPSGMQVYTRPAPIPSMHMPINENPTVFAIANSPPVSYAPIMMIENPTSTSMNVPMDFFRSNACSGTGYAPPQHPIMPNFIQQGFFSQPQAVQLPPKKDEKPMGDLLLSYRNNGNKSLKLHEISGHVLEFAKDQLGSRFIQQKLEACDIDEKDAIFDEVVKFSAELVNDIFGNYVVQKFLEFGERRQVRISNVRLSSTAKSSEFIEEPLQLLILAEIEKSVLKCMEDQNGNHVIQKAVERVKSTRVQFIVDALLLTEDMVHKMSVHTYGCRVVQRVLEHCTEAQYGNYVVQHMVIHGSKGDKAQVVNRIASDVLKYAKHKFASNVLEKCLIHGDSEQKGFIINMACDQTMGTTPAIVHMMKDPFANYVVQKMFDVADSEHCKKIMMTIKPYISTLRTFQYGKHIIGIV</sequence>
<dbReference type="OrthoDB" id="668540at2759"/>
<evidence type="ECO:0000256" key="4">
    <source>
        <dbReference type="PROSITE-ProRule" id="PRU00317"/>
    </source>
</evidence>
<dbReference type="GO" id="GO:0010608">
    <property type="term" value="P:post-transcriptional regulation of gene expression"/>
    <property type="evidence" value="ECO:0007669"/>
    <property type="project" value="TreeGrafter"/>
</dbReference>
<dbReference type="Proteomes" id="UP000835052">
    <property type="component" value="Unassembled WGS sequence"/>
</dbReference>
<feature type="domain" description="PUM-HD" evidence="6">
    <location>
        <begin position="167"/>
        <end position="473"/>
    </location>
</feature>
<keyword evidence="8" id="KW-1185">Reference proteome</keyword>
<dbReference type="CDD" id="cd07920">
    <property type="entry name" value="Pumilio"/>
    <property type="match status" value="1"/>
</dbReference>
<dbReference type="GO" id="GO:0005737">
    <property type="term" value="C:cytoplasm"/>
    <property type="evidence" value="ECO:0007669"/>
    <property type="project" value="TreeGrafter"/>
</dbReference>
<dbReference type="PANTHER" id="PTHR12537">
    <property type="entry name" value="RNA BINDING PROTEIN PUMILIO-RELATED"/>
    <property type="match status" value="1"/>
</dbReference>
<dbReference type="InterPro" id="IPR033712">
    <property type="entry name" value="Pumilio_RNA-bd"/>
</dbReference>
<feature type="repeat" description="Pumilio" evidence="4">
    <location>
        <begin position="413"/>
        <end position="451"/>
    </location>
</feature>
<evidence type="ECO:0000256" key="2">
    <source>
        <dbReference type="ARBA" id="ARBA00022737"/>
    </source>
</evidence>
<proteinExistence type="predicted"/>
<evidence type="ECO:0000259" key="6">
    <source>
        <dbReference type="PROSITE" id="PS50303"/>
    </source>
</evidence>
<evidence type="ECO:0000256" key="5">
    <source>
        <dbReference type="SAM" id="MobiDB-lite"/>
    </source>
</evidence>
<dbReference type="GO" id="GO:0003730">
    <property type="term" value="F:mRNA 3'-UTR binding"/>
    <property type="evidence" value="ECO:0007669"/>
    <property type="project" value="TreeGrafter"/>
</dbReference>
<accession>A0A8S1HWI2</accession>
<evidence type="ECO:0000313" key="7">
    <source>
        <dbReference type="EMBL" id="CAD6200301.1"/>
    </source>
</evidence>
<feature type="region of interest" description="Disordered" evidence="5">
    <location>
        <begin position="1"/>
        <end position="24"/>
    </location>
</feature>
<dbReference type="SUPFAM" id="SSF48371">
    <property type="entry name" value="ARM repeat"/>
    <property type="match status" value="1"/>
</dbReference>
<gene>
    <name evidence="7" type="ORF">CAUJ_LOCUS16198</name>
</gene>
<evidence type="ECO:0000256" key="1">
    <source>
        <dbReference type="ARBA" id="ARBA00022473"/>
    </source>
</evidence>
<keyword evidence="3" id="KW-0221">Differentiation</keyword>
<dbReference type="InterPro" id="IPR011989">
    <property type="entry name" value="ARM-like"/>
</dbReference>
<dbReference type="EMBL" id="CAJGYM010000305">
    <property type="protein sequence ID" value="CAD6200301.1"/>
    <property type="molecule type" value="Genomic_DNA"/>
</dbReference>
<feature type="non-terminal residue" evidence="7">
    <location>
        <position position="1"/>
    </location>
</feature>